<dbReference type="Proteomes" id="UP001432027">
    <property type="component" value="Unassembled WGS sequence"/>
</dbReference>
<feature type="non-terminal residue" evidence="1">
    <location>
        <position position="1"/>
    </location>
</feature>
<reference evidence="1" key="1">
    <citation type="submission" date="2023-10" db="EMBL/GenBank/DDBJ databases">
        <title>Genome assembly of Pristionchus species.</title>
        <authorList>
            <person name="Yoshida K."/>
            <person name="Sommer R.J."/>
        </authorList>
    </citation>
    <scope>NUCLEOTIDE SEQUENCE</scope>
    <source>
        <strain evidence="1">RS0144</strain>
    </source>
</reference>
<dbReference type="AlphaFoldDB" id="A0AAV5SXH9"/>
<accession>A0AAV5SXH9</accession>
<evidence type="ECO:0000313" key="1">
    <source>
        <dbReference type="EMBL" id="GMS88032.1"/>
    </source>
</evidence>
<protein>
    <recommendedName>
        <fullName evidence="3">Secreted protein</fullName>
    </recommendedName>
</protein>
<sequence>TPPVISTRYTLRPMLSACPCCVTSCSSVSALGSCSTPSVISTWYSLSVRRIREVDDQTAIESRTHRLPLSIYFVPEYGNNRITENHRLEPTRLGEIAS</sequence>
<keyword evidence="2" id="KW-1185">Reference proteome</keyword>
<name>A0AAV5SXH9_9BILA</name>
<gene>
    <name evidence="1" type="ORF">PENTCL1PPCAC_10207</name>
</gene>
<dbReference type="EMBL" id="BTSX01000003">
    <property type="protein sequence ID" value="GMS88032.1"/>
    <property type="molecule type" value="Genomic_DNA"/>
</dbReference>
<evidence type="ECO:0008006" key="3">
    <source>
        <dbReference type="Google" id="ProtNLM"/>
    </source>
</evidence>
<proteinExistence type="predicted"/>
<comment type="caution">
    <text evidence="1">The sequence shown here is derived from an EMBL/GenBank/DDBJ whole genome shotgun (WGS) entry which is preliminary data.</text>
</comment>
<organism evidence="1 2">
    <name type="scientific">Pristionchus entomophagus</name>
    <dbReference type="NCBI Taxonomy" id="358040"/>
    <lineage>
        <taxon>Eukaryota</taxon>
        <taxon>Metazoa</taxon>
        <taxon>Ecdysozoa</taxon>
        <taxon>Nematoda</taxon>
        <taxon>Chromadorea</taxon>
        <taxon>Rhabditida</taxon>
        <taxon>Rhabditina</taxon>
        <taxon>Diplogasteromorpha</taxon>
        <taxon>Diplogasteroidea</taxon>
        <taxon>Neodiplogasteridae</taxon>
        <taxon>Pristionchus</taxon>
    </lineage>
</organism>
<evidence type="ECO:0000313" key="2">
    <source>
        <dbReference type="Proteomes" id="UP001432027"/>
    </source>
</evidence>